<evidence type="ECO:0000259" key="14">
    <source>
        <dbReference type="PROSITE" id="PS52019"/>
    </source>
</evidence>
<reference evidence="16" key="1">
    <citation type="journal article" date="2019" name="Int. J. Syst. Evol. Microbiol.">
        <title>The Global Catalogue of Microorganisms (GCM) 10K type strain sequencing project: providing services to taxonomists for standard genome sequencing and annotation.</title>
        <authorList>
            <consortium name="The Broad Institute Genomics Platform"/>
            <consortium name="The Broad Institute Genome Sequencing Center for Infectious Disease"/>
            <person name="Wu L."/>
            <person name="Ma J."/>
        </authorList>
    </citation>
    <scope>NUCLEOTIDE SEQUENCE [LARGE SCALE GENOMIC DNA]</scope>
    <source>
        <strain evidence="16">JCM 17656</strain>
    </source>
</reference>
<evidence type="ECO:0000256" key="8">
    <source>
        <dbReference type="ARBA" id="ARBA00023268"/>
    </source>
</evidence>
<evidence type="ECO:0000256" key="6">
    <source>
        <dbReference type="ARBA" id="ARBA00022737"/>
    </source>
</evidence>
<comment type="caution">
    <text evidence="15">The sequence shown here is derived from an EMBL/GenBank/DDBJ whole genome shotgun (WGS) entry which is preliminary data.</text>
</comment>
<dbReference type="Gene3D" id="1.10.1200.10">
    <property type="entry name" value="ACP-like"/>
    <property type="match status" value="2"/>
</dbReference>
<keyword evidence="4" id="KW-0597">Phosphoprotein</keyword>
<dbReference type="Pfam" id="PF00698">
    <property type="entry name" value="Acyl_transf_1"/>
    <property type="match status" value="1"/>
</dbReference>
<dbReference type="InterPro" id="IPR016036">
    <property type="entry name" value="Malonyl_transacylase_ACP-bd"/>
</dbReference>
<dbReference type="SMART" id="SM01294">
    <property type="entry name" value="PKS_PP_betabranch"/>
    <property type="match status" value="1"/>
</dbReference>
<feature type="domain" description="Carrier" evidence="12">
    <location>
        <begin position="2287"/>
        <end position="2362"/>
    </location>
</feature>
<dbReference type="SMART" id="SM00823">
    <property type="entry name" value="PKS_PP"/>
    <property type="match status" value="2"/>
</dbReference>
<dbReference type="PANTHER" id="PTHR43775:SF51">
    <property type="entry name" value="INACTIVE PHENOLPHTHIOCEROL SYNTHESIS POLYKETIDE SYNTHASE TYPE I PKS1-RELATED"/>
    <property type="match status" value="1"/>
</dbReference>
<dbReference type="Pfam" id="PF00550">
    <property type="entry name" value="PP-binding"/>
    <property type="match status" value="2"/>
</dbReference>
<proteinExistence type="predicted"/>
<evidence type="ECO:0000256" key="2">
    <source>
        <dbReference type="ARBA" id="ARBA00004792"/>
    </source>
</evidence>
<dbReference type="PROSITE" id="PS52004">
    <property type="entry name" value="KS3_2"/>
    <property type="match status" value="1"/>
</dbReference>
<dbReference type="Gene3D" id="3.40.47.10">
    <property type="match status" value="1"/>
</dbReference>
<gene>
    <name evidence="15" type="ORF">GCM10022295_47880</name>
</gene>
<keyword evidence="16" id="KW-1185">Reference proteome</keyword>
<dbReference type="InterPro" id="IPR036736">
    <property type="entry name" value="ACP-like_sf"/>
</dbReference>
<dbReference type="SUPFAM" id="SSF53474">
    <property type="entry name" value="alpha/beta-Hydrolases"/>
    <property type="match status" value="1"/>
</dbReference>
<dbReference type="Gene3D" id="3.30.70.3290">
    <property type="match status" value="1"/>
</dbReference>
<dbReference type="SUPFAM" id="SSF52151">
    <property type="entry name" value="FabD/lysophospholipase-like"/>
    <property type="match status" value="1"/>
</dbReference>
<dbReference type="SMART" id="SM00826">
    <property type="entry name" value="PKS_DH"/>
    <property type="match status" value="1"/>
</dbReference>
<dbReference type="InterPro" id="IPR050091">
    <property type="entry name" value="PKS_NRPS_Biosynth_Enz"/>
</dbReference>
<name>A0ABP6X1Q1_9ACTN</name>
<evidence type="ECO:0000313" key="16">
    <source>
        <dbReference type="Proteomes" id="UP001500707"/>
    </source>
</evidence>
<feature type="active site" description="Proton donor; for dehydratase activity" evidence="10">
    <location>
        <position position="1777"/>
    </location>
</feature>
<dbReference type="InterPro" id="IPR042104">
    <property type="entry name" value="PKS_dehydratase_sf"/>
</dbReference>
<dbReference type="InterPro" id="IPR001031">
    <property type="entry name" value="Thioesterase"/>
</dbReference>
<dbReference type="SUPFAM" id="SSF47336">
    <property type="entry name" value="ACP-like"/>
    <property type="match status" value="2"/>
</dbReference>
<feature type="compositionally biased region" description="Pro residues" evidence="11">
    <location>
        <begin position="1707"/>
        <end position="1717"/>
    </location>
</feature>
<dbReference type="Gene3D" id="3.40.50.720">
    <property type="entry name" value="NAD(P)-binding Rossmann-like Domain"/>
    <property type="match status" value="1"/>
</dbReference>
<dbReference type="SUPFAM" id="SSF56801">
    <property type="entry name" value="Acetyl-CoA synthetase-like"/>
    <property type="match status" value="1"/>
</dbReference>
<dbReference type="InterPro" id="IPR049900">
    <property type="entry name" value="PKS_mFAS_DH"/>
</dbReference>
<dbReference type="Gene3D" id="3.10.129.110">
    <property type="entry name" value="Polyketide synthase dehydratase"/>
    <property type="match status" value="1"/>
</dbReference>
<dbReference type="InterPro" id="IPR032821">
    <property type="entry name" value="PKS_assoc"/>
</dbReference>
<dbReference type="PROSITE" id="PS52019">
    <property type="entry name" value="PKS_MFAS_DH"/>
    <property type="match status" value="1"/>
</dbReference>
<dbReference type="PROSITE" id="PS00012">
    <property type="entry name" value="PHOSPHOPANTETHEINE"/>
    <property type="match status" value="1"/>
</dbReference>
<feature type="region of interest" description="N-terminal hotdog fold" evidence="10">
    <location>
        <begin position="1527"/>
        <end position="1651"/>
    </location>
</feature>
<feature type="region of interest" description="C-terminal hotdog fold" evidence="10">
    <location>
        <begin position="1712"/>
        <end position="1856"/>
    </location>
</feature>
<dbReference type="InterPro" id="IPR049552">
    <property type="entry name" value="PKS_DH_N"/>
</dbReference>
<dbReference type="InterPro" id="IPR016035">
    <property type="entry name" value="Acyl_Trfase/lysoPLipase"/>
</dbReference>
<feature type="region of interest" description="Disordered" evidence="11">
    <location>
        <begin position="2367"/>
        <end position="2393"/>
    </location>
</feature>
<dbReference type="InterPro" id="IPR029058">
    <property type="entry name" value="AB_hydrolase_fold"/>
</dbReference>
<dbReference type="InterPro" id="IPR049551">
    <property type="entry name" value="PKS_DH_C"/>
</dbReference>
<dbReference type="Pfam" id="PF00975">
    <property type="entry name" value="Thioesterase"/>
    <property type="match status" value="1"/>
</dbReference>
<feature type="region of interest" description="Disordered" evidence="11">
    <location>
        <begin position="1642"/>
        <end position="1718"/>
    </location>
</feature>
<evidence type="ECO:0000259" key="13">
    <source>
        <dbReference type="PROSITE" id="PS52004"/>
    </source>
</evidence>
<evidence type="ECO:0000313" key="15">
    <source>
        <dbReference type="EMBL" id="GAA3560098.1"/>
    </source>
</evidence>
<keyword evidence="3" id="KW-0596">Phosphopantetheine</keyword>
<dbReference type="Proteomes" id="UP001500707">
    <property type="component" value="Unassembled WGS sequence"/>
</dbReference>
<dbReference type="InterPro" id="IPR009081">
    <property type="entry name" value="PP-bd_ACP"/>
</dbReference>
<dbReference type="SUPFAM" id="SSF55048">
    <property type="entry name" value="Probable ACP-binding domain of malonyl-CoA ACP transacylase"/>
    <property type="match status" value="1"/>
</dbReference>
<feature type="region of interest" description="Disordered" evidence="11">
    <location>
        <begin position="328"/>
        <end position="372"/>
    </location>
</feature>
<keyword evidence="5" id="KW-0808">Transferase</keyword>
<dbReference type="Pfam" id="PF00109">
    <property type="entry name" value="ketoacyl-synt"/>
    <property type="match status" value="1"/>
</dbReference>
<dbReference type="Pfam" id="PF02801">
    <property type="entry name" value="Ketoacyl-synt_C"/>
    <property type="match status" value="1"/>
</dbReference>
<dbReference type="InterPro" id="IPR045851">
    <property type="entry name" value="AMP-bd_C_sf"/>
</dbReference>
<dbReference type="InterPro" id="IPR018201">
    <property type="entry name" value="Ketoacyl_synth_AS"/>
</dbReference>
<organism evidence="15 16">
    <name type="scientific">Streptomyces osmaniensis</name>
    <dbReference type="NCBI Taxonomy" id="593134"/>
    <lineage>
        <taxon>Bacteria</taxon>
        <taxon>Bacillati</taxon>
        <taxon>Actinomycetota</taxon>
        <taxon>Actinomycetes</taxon>
        <taxon>Kitasatosporales</taxon>
        <taxon>Streptomycetaceae</taxon>
        <taxon>Streptomyces</taxon>
    </lineage>
</organism>
<feature type="active site" description="Proton acceptor; for dehydratase activity" evidence="10">
    <location>
        <position position="1559"/>
    </location>
</feature>
<dbReference type="PROSITE" id="PS00455">
    <property type="entry name" value="AMP_BINDING"/>
    <property type="match status" value="1"/>
</dbReference>
<sequence length="2669" mass="279363">MARACERGGQLVGVAGEFEVRPVAELLIENSLQHGKKPAFADDRRAVSWAELERRTARLATGLAVGRGARVAFCLDNSVELVEGLLATVRAAAIGVPLSSRGTDSELADLLTDCDPAVLVTDRRNLPRIARLTAGRSIRLVVTGGGADEGGSPPPDATRFEDLATGPSVAPPDDLGLDEPAWLLYTSGTSGTSRAAVSSQRSALWSPVACYLPRLGLSATDRVLWPLPLSHTYAHSLCVLGTTVAGASARITAAPEPAALLRLVGEYQPTVLGGVPLTYRQLLDAGLGAVPSLRFCVTAGAASEPELREQVETRFGAPLLDGYGSTETCGKIAMETPDGPRAPGSSGTPLPGTDVRLIDPETGQDSADGEGEIWVRGPGVMLGYHNRPEETAEALRDGWYRTGDLGRIAEHGCLTVTGRLNDRIVRGGENVDPAEVEQVLRGLPGVRDAAVVARAHPLLGEVPVAFVVPAEQTLDAAGLVRACAAVLSAHKVPDEVLFTPAVPRTAAGKPRRALLREALAGRPAEPTLERLAGRTPGERRAALTDLVCTETAAIRGTSADPGTAFADLGLTSMDAMTLWHRLSLHTGLQLPATLVWDHPSPAAVAAYLDTRLHGTDVRTAAVPPRGPQAEPVAIVAVGCRYPGGVTTPEDLWRVAADGVDATGDFPTDRGWDLASLHHPDPDRLGTTYTRRGGFLDDVADFDPLFFGMSPREALATDPQQRLLLEVAWETLERAGIPAPTLRGTDTGVFVGLMHVGYGSGVPAHELESHIGIGSSGSVASGRISYVLGLRGPAMTLDTACSSSLVAMDLAAKALRAGECTLALAGGVTVLSSPQPFIAFSRQRGLSADGRCRSFAAGADGTAWAEGVGLVLLEKLSDARRNGHPVLAVLRGTAMNSDGASNGLTAPNGEAQRELIQLALADAGLGAADVDAVEGHGTGTALGDPIEAGALLATYGQDRDPDDPVWLGSVKSNLGHTQAAAGVAGVIKMIEAMRHDELPASLHAEEPSPHVDWTAGAVRLLDRARPWPRRPDGPRRAAISSFGIGGTNAHVIIEEPSAEGAALFDPAQTEDPTAAQGAATPRLPVTPWLVSGSDEAGLRAHAASLAAALAEVTDKSAVLDVGYSLATTRASLSHRAAVLATDAEGLLAGLRELAVGADADGPSLLRGTALPRPKTALLCTGQGAQRSGMGRELRAAFPVFDAAFTALCEEFTPYLDRPLLEVIDAPDDTLLHRTDYTQPALFAFAVSLHTLLADWGVRPDYLVGHSIGELAAAHIAGVFSRADAVRLVAARGRLMAALPSDGAMIAVRAPLPEVTGRLAELPDDISASIAVAAVNGPASVVLSGDQDAVTALAAAIGRPSRRLRVSHAFHSPLLDPMLSEYRAVAESVTYHRPSVPVVSTLTGRPEPDALVDPEHWVRQARETVRFADAVEWLADAGVTAFVEAGPAASLAVAAEQCVAPDRDAVFMSCPDPRTAVEALASLHVHGVPVDWRSVYADSGARRCPLPTYPFQRQRYWLNAVRHRTPSGHPLMGHAQPDADGPGIRHTAVLSTTEHPWLADHAIGERVVVPATLLAELACRATGTAGAVRLAELAFHEPLVLSAADRVRVQVVAGAPDESGGRPVTVWARAADAVAGPWTRHATATTAPTEAPQAGAGPTEAGLAGAGPTEAGLAEAAPTEAPLTEAPPTEAGLAEAAPTEAPLTEAVPTDPPGAWPPPNAERLPVDYARLAAHGHHYGPAFRAVTALWRRDGEVFAELALSPAETATASSYTLHPALFDAALHAALLAEDPGDRPREPRAPLACTGVTVYATGASAARAVVRRLGPDEFRVTLTDPAGRPLAAVESLVTRAMPASATTPAETYRLTWRPAEPTPDASLEHEMLDVTQLAAALPEGATRPDRVRRLLTAVLEAVRDWTADARPGRLLVLTHNATGDDPDLAEAAVAGLVRSAQSEHPGRIVLVDRRGVPAAPEELERALRTGEPQVALRKGLPLAPRLTPADPPTAEPPALDPEGTVIVTGGTGALAASLVRYLVAERGVRHLVLTGRSGRVPDWVADLPAKVRVVACDVSDRSAVEALLASCLPAPTAVFHLAGVVDDGVVDGMTPDRLANVLAPKVDGSWHLHEATKGLGLSAFVLYSSAAGVLGRPGQSNYSAANGFLDALARHRAAQGLPAQALAWGPWTTADDEGMAARVTPERLNEGGVLSITEAEGVRLLDRAMRIPEPVLVPIPLDLAAVTDSAAPAVLADLLPTPTTRPPGEVAEPVAAVAQAPGAWRERLASVAPHERETALAELIRIEVAAVLGFPDPAALPAERPFTELGFDSLTAVQVRNRISAFTRVRLAPTVVLEYPTPSELAAHVHAALTDAGALPPVRDGSATPEEAEADPGDAPAWPDSPVPSYRFSTVYHQVLREKGPLEAMALRYLASYALPTIPDGGHTRHTTPPVRLAQGDSAPIAYIPDYLTPLHRIPTALAEQFKGERDLFLLEHPGFGTDRAAVPHGMAALVRAHAETVRSLPSDKAPVLVGYCAGGVVAHAVARHLAQTGHTPAGVILIDTHAGVLRRDDPRGLALMSAGAALPADIVDELDDALLIAGGGYARVLENWQPEPSPVPTLLLRGRPTAHMREADPERDWQPRWPLPHDSADLPGDHYSVLNRDADSTAAAIRTWLTR</sequence>
<dbReference type="InterPro" id="IPR020802">
    <property type="entry name" value="TesA-like"/>
</dbReference>
<dbReference type="Gene3D" id="3.40.50.1820">
    <property type="entry name" value="alpha/beta hydrolase"/>
    <property type="match status" value="1"/>
</dbReference>
<dbReference type="Pfam" id="PF16197">
    <property type="entry name" value="KAsynt_C_assoc"/>
    <property type="match status" value="1"/>
</dbReference>
<keyword evidence="7" id="KW-0045">Antibiotic biosynthesis</keyword>
<dbReference type="CDD" id="cd00833">
    <property type="entry name" value="PKS"/>
    <property type="match status" value="1"/>
</dbReference>
<feature type="compositionally biased region" description="Low complexity" evidence="11">
    <location>
        <begin position="1642"/>
        <end position="1706"/>
    </location>
</feature>
<dbReference type="InterPro" id="IPR020807">
    <property type="entry name" value="PKS_DH"/>
</dbReference>
<dbReference type="InterPro" id="IPR055123">
    <property type="entry name" value="SpnB-like_Rossmann"/>
</dbReference>
<dbReference type="Pfam" id="PF21089">
    <property type="entry name" value="PKS_DH_N"/>
    <property type="match status" value="1"/>
</dbReference>
<evidence type="ECO:0000256" key="10">
    <source>
        <dbReference type="PROSITE-ProRule" id="PRU01363"/>
    </source>
</evidence>
<dbReference type="SMART" id="SM00822">
    <property type="entry name" value="PKS_KR"/>
    <property type="match status" value="1"/>
</dbReference>
<dbReference type="InterPro" id="IPR042099">
    <property type="entry name" value="ANL_N_sf"/>
</dbReference>
<evidence type="ECO:0000256" key="1">
    <source>
        <dbReference type="ARBA" id="ARBA00001957"/>
    </source>
</evidence>
<dbReference type="InterPro" id="IPR020806">
    <property type="entry name" value="PKS_PP-bd"/>
</dbReference>
<dbReference type="InterPro" id="IPR014030">
    <property type="entry name" value="Ketoacyl_synth_N"/>
</dbReference>
<dbReference type="InterPro" id="IPR016039">
    <property type="entry name" value="Thiolase-like"/>
</dbReference>
<keyword evidence="8" id="KW-0511">Multifunctional enzyme</keyword>
<dbReference type="SMART" id="SM00824">
    <property type="entry name" value="PKS_TE"/>
    <property type="match status" value="1"/>
</dbReference>
<evidence type="ECO:0000256" key="7">
    <source>
        <dbReference type="ARBA" id="ARBA00023194"/>
    </source>
</evidence>
<dbReference type="Pfam" id="PF22953">
    <property type="entry name" value="SpnB_Rossmann"/>
    <property type="match status" value="1"/>
</dbReference>
<dbReference type="PROSITE" id="PS00606">
    <property type="entry name" value="KS3_1"/>
    <property type="match status" value="1"/>
</dbReference>
<dbReference type="InterPro" id="IPR020841">
    <property type="entry name" value="PKS_Beta-ketoAc_synthase_dom"/>
</dbReference>
<dbReference type="InterPro" id="IPR057326">
    <property type="entry name" value="KR_dom"/>
</dbReference>
<dbReference type="Gene3D" id="3.40.366.10">
    <property type="entry name" value="Malonyl-Coenzyme A Acyl Carrier Protein, domain 2"/>
    <property type="match status" value="1"/>
</dbReference>
<evidence type="ECO:0000256" key="4">
    <source>
        <dbReference type="ARBA" id="ARBA00022553"/>
    </source>
</evidence>
<dbReference type="InterPro" id="IPR001227">
    <property type="entry name" value="Ac_transferase_dom_sf"/>
</dbReference>
<keyword evidence="6" id="KW-0677">Repeat</keyword>
<dbReference type="PROSITE" id="PS50075">
    <property type="entry name" value="CARRIER"/>
    <property type="match status" value="2"/>
</dbReference>
<dbReference type="CDD" id="cd08956">
    <property type="entry name" value="KR_3_FAS_SDR_x"/>
    <property type="match status" value="1"/>
</dbReference>
<dbReference type="SUPFAM" id="SSF53901">
    <property type="entry name" value="Thiolase-like"/>
    <property type="match status" value="1"/>
</dbReference>
<feature type="region of interest" description="Disordered" evidence="11">
    <location>
        <begin position="143"/>
        <end position="165"/>
    </location>
</feature>
<dbReference type="SMART" id="SM00827">
    <property type="entry name" value="PKS_AT"/>
    <property type="match status" value="1"/>
</dbReference>
<dbReference type="SUPFAM" id="SSF51735">
    <property type="entry name" value="NAD(P)-binding Rossmann-fold domains"/>
    <property type="match status" value="2"/>
</dbReference>
<dbReference type="EMBL" id="BAABCE010000009">
    <property type="protein sequence ID" value="GAA3560098.1"/>
    <property type="molecule type" value="Genomic_DNA"/>
</dbReference>
<dbReference type="Pfam" id="PF00501">
    <property type="entry name" value="AMP-binding"/>
    <property type="match status" value="1"/>
</dbReference>
<comment type="cofactor">
    <cofactor evidence="1">
        <name>pantetheine 4'-phosphate</name>
        <dbReference type="ChEBI" id="CHEBI:47942"/>
    </cofactor>
</comment>
<evidence type="ECO:0000256" key="5">
    <source>
        <dbReference type="ARBA" id="ARBA00022679"/>
    </source>
</evidence>
<dbReference type="SMART" id="SM00825">
    <property type="entry name" value="PKS_KS"/>
    <property type="match status" value="1"/>
</dbReference>
<dbReference type="InterPro" id="IPR036291">
    <property type="entry name" value="NAD(P)-bd_dom_sf"/>
</dbReference>
<dbReference type="Gene3D" id="3.40.50.12780">
    <property type="entry name" value="N-terminal domain of ligase-like"/>
    <property type="match status" value="1"/>
</dbReference>
<feature type="domain" description="Ketosynthase family 3 (KS3)" evidence="13">
    <location>
        <begin position="629"/>
        <end position="1054"/>
    </location>
</feature>
<evidence type="ECO:0000256" key="3">
    <source>
        <dbReference type="ARBA" id="ARBA00022450"/>
    </source>
</evidence>
<evidence type="ECO:0000259" key="12">
    <source>
        <dbReference type="PROSITE" id="PS50075"/>
    </source>
</evidence>
<feature type="domain" description="Carrier" evidence="12">
    <location>
        <begin position="538"/>
        <end position="612"/>
    </location>
</feature>
<dbReference type="Pfam" id="PF14765">
    <property type="entry name" value="PS-DH"/>
    <property type="match status" value="1"/>
</dbReference>
<feature type="domain" description="PKS/mFAS DH" evidence="14">
    <location>
        <begin position="1527"/>
        <end position="1856"/>
    </location>
</feature>
<evidence type="ECO:0000256" key="11">
    <source>
        <dbReference type="SAM" id="MobiDB-lite"/>
    </source>
</evidence>
<dbReference type="InterPro" id="IPR013968">
    <property type="entry name" value="PKS_KR"/>
</dbReference>
<dbReference type="InterPro" id="IPR014031">
    <property type="entry name" value="Ketoacyl_synth_C"/>
</dbReference>
<keyword evidence="9" id="KW-0012">Acyltransferase</keyword>
<protein>
    <submittedName>
        <fullName evidence="15">Uncharacterized protein</fullName>
    </submittedName>
</protein>
<accession>A0ABP6X1Q1</accession>
<dbReference type="InterPro" id="IPR000873">
    <property type="entry name" value="AMP-dep_synth/lig_dom"/>
</dbReference>
<comment type="pathway">
    <text evidence="2">Antibiotic biosynthesis.</text>
</comment>
<dbReference type="InterPro" id="IPR014043">
    <property type="entry name" value="Acyl_transferase_dom"/>
</dbReference>
<dbReference type="InterPro" id="IPR025110">
    <property type="entry name" value="AMP-bd_C"/>
</dbReference>
<dbReference type="PANTHER" id="PTHR43775">
    <property type="entry name" value="FATTY ACID SYNTHASE"/>
    <property type="match status" value="1"/>
</dbReference>
<dbReference type="Pfam" id="PF08659">
    <property type="entry name" value="KR"/>
    <property type="match status" value="1"/>
</dbReference>
<dbReference type="InterPro" id="IPR006162">
    <property type="entry name" value="Ppantetheine_attach_site"/>
</dbReference>
<dbReference type="InterPro" id="IPR020845">
    <property type="entry name" value="AMP-binding_CS"/>
</dbReference>
<evidence type="ECO:0000256" key="9">
    <source>
        <dbReference type="ARBA" id="ARBA00023315"/>
    </source>
</evidence>
<dbReference type="Gene3D" id="3.30.300.30">
    <property type="match status" value="1"/>
</dbReference>
<dbReference type="Pfam" id="PF13193">
    <property type="entry name" value="AMP-binding_C"/>
    <property type="match status" value="1"/>
</dbReference>